<dbReference type="Proteomes" id="UP000789901">
    <property type="component" value="Unassembled WGS sequence"/>
</dbReference>
<reference evidence="1 2" key="1">
    <citation type="submission" date="2021-06" db="EMBL/GenBank/DDBJ databases">
        <authorList>
            <person name="Kallberg Y."/>
            <person name="Tangrot J."/>
            <person name="Rosling A."/>
        </authorList>
    </citation>
    <scope>NUCLEOTIDE SEQUENCE [LARGE SCALE GENOMIC DNA]</scope>
    <source>
        <strain evidence="1 2">120-4 pot B 10/14</strain>
    </source>
</reference>
<dbReference type="EMBL" id="CAJVQB010015074">
    <property type="protein sequence ID" value="CAG8772375.1"/>
    <property type="molecule type" value="Genomic_DNA"/>
</dbReference>
<feature type="non-terminal residue" evidence="1">
    <location>
        <position position="183"/>
    </location>
</feature>
<proteinExistence type="predicted"/>
<dbReference type="Gene3D" id="2.40.10.10">
    <property type="entry name" value="Trypsin-like serine proteases"/>
    <property type="match status" value="1"/>
</dbReference>
<gene>
    <name evidence="1" type="ORF">GMARGA_LOCUS18674</name>
</gene>
<dbReference type="InterPro" id="IPR043504">
    <property type="entry name" value="Peptidase_S1_PA_chymotrypsin"/>
</dbReference>
<evidence type="ECO:0000313" key="2">
    <source>
        <dbReference type="Proteomes" id="UP000789901"/>
    </source>
</evidence>
<evidence type="ECO:0000313" key="1">
    <source>
        <dbReference type="EMBL" id="CAG8772375.1"/>
    </source>
</evidence>
<comment type="caution">
    <text evidence="1">The sequence shown here is derived from an EMBL/GenBank/DDBJ whole genome shotgun (WGS) entry which is preliminary data.</text>
</comment>
<sequence length="183" mass="20519">MYFQGGEGVVTYSNGIPAIRCSAGFSAIHNETLRGYLITSARCLPSNTTEIYHAVWNSHQEQFDYFGVLRDVSLNNVDYAMCYHHFFIDLFNFIGIQVPVGHEVCISSYDSHVKCGDVIGSSSEVRLRSLRPGVRYDVFYNMIQISIDGQLSNRDIGGTAFSMEYDEINDVVHLLVLGIVTEV</sequence>
<protein>
    <submittedName>
        <fullName evidence="1">32611_t:CDS:1</fullName>
    </submittedName>
</protein>
<accession>A0ABN7VH23</accession>
<keyword evidence="2" id="KW-1185">Reference proteome</keyword>
<name>A0ABN7VH23_GIGMA</name>
<feature type="non-terminal residue" evidence="1">
    <location>
        <position position="1"/>
    </location>
</feature>
<organism evidence="1 2">
    <name type="scientific">Gigaspora margarita</name>
    <dbReference type="NCBI Taxonomy" id="4874"/>
    <lineage>
        <taxon>Eukaryota</taxon>
        <taxon>Fungi</taxon>
        <taxon>Fungi incertae sedis</taxon>
        <taxon>Mucoromycota</taxon>
        <taxon>Glomeromycotina</taxon>
        <taxon>Glomeromycetes</taxon>
        <taxon>Diversisporales</taxon>
        <taxon>Gigasporaceae</taxon>
        <taxon>Gigaspora</taxon>
    </lineage>
</organism>